<dbReference type="PROSITE" id="PS50968">
    <property type="entry name" value="BIOTINYL_LIPOYL"/>
    <property type="match status" value="1"/>
</dbReference>
<feature type="domain" description="Lipoyl-binding" evidence="2">
    <location>
        <begin position="74"/>
        <end position="150"/>
    </location>
</feature>
<dbReference type="Proteomes" id="UP000597444">
    <property type="component" value="Unassembled WGS sequence"/>
</dbReference>
<dbReference type="CDD" id="cd06850">
    <property type="entry name" value="biotinyl_domain"/>
    <property type="match status" value="1"/>
</dbReference>
<dbReference type="AlphaFoldDB" id="A0A8J3N1V7"/>
<comment type="caution">
    <text evidence="3">The sequence shown here is derived from an EMBL/GenBank/DDBJ whole genome shotgun (WGS) entry which is preliminary data.</text>
</comment>
<evidence type="ECO:0000313" key="3">
    <source>
        <dbReference type="EMBL" id="GHO91697.1"/>
    </source>
</evidence>
<organism evidence="3 4">
    <name type="scientific">Reticulibacter mediterranei</name>
    <dbReference type="NCBI Taxonomy" id="2778369"/>
    <lineage>
        <taxon>Bacteria</taxon>
        <taxon>Bacillati</taxon>
        <taxon>Chloroflexota</taxon>
        <taxon>Ktedonobacteria</taxon>
        <taxon>Ktedonobacterales</taxon>
        <taxon>Reticulibacteraceae</taxon>
        <taxon>Reticulibacter</taxon>
    </lineage>
</organism>
<dbReference type="Pfam" id="PF00364">
    <property type="entry name" value="Biotin_lipoyl"/>
    <property type="match status" value="1"/>
</dbReference>
<keyword evidence="1" id="KW-0092">Biotin</keyword>
<dbReference type="InterPro" id="IPR050709">
    <property type="entry name" value="Biotin_Carboxyl_Carrier/Decarb"/>
</dbReference>
<dbReference type="PANTHER" id="PTHR45266:SF3">
    <property type="entry name" value="OXALOACETATE DECARBOXYLASE ALPHA CHAIN"/>
    <property type="match status" value="1"/>
</dbReference>
<evidence type="ECO:0000256" key="1">
    <source>
        <dbReference type="ARBA" id="ARBA00023267"/>
    </source>
</evidence>
<dbReference type="InterPro" id="IPR011053">
    <property type="entry name" value="Single_hybrid_motif"/>
</dbReference>
<dbReference type="EMBL" id="BNJK01000001">
    <property type="protein sequence ID" value="GHO91697.1"/>
    <property type="molecule type" value="Genomic_DNA"/>
</dbReference>
<keyword evidence="4" id="KW-1185">Reference proteome</keyword>
<dbReference type="InterPro" id="IPR000089">
    <property type="entry name" value="Biotin_lipoyl"/>
</dbReference>
<accession>A0A8J3N1V7</accession>
<reference evidence="3" key="1">
    <citation type="submission" date="2020-10" db="EMBL/GenBank/DDBJ databases">
        <title>Taxonomic study of unclassified bacteria belonging to the class Ktedonobacteria.</title>
        <authorList>
            <person name="Yabe S."/>
            <person name="Wang C.M."/>
            <person name="Zheng Y."/>
            <person name="Sakai Y."/>
            <person name="Cavaletti L."/>
            <person name="Monciardini P."/>
            <person name="Donadio S."/>
        </authorList>
    </citation>
    <scope>NUCLEOTIDE SEQUENCE</scope>
    <source>
        <strain evidence="3">ID150040</strain>
    </source>
</reference>
<evidence type="ECO:0000313" key="4">
    <source>
        <dbReference type="Proteomes" id="UP000597444"/>
    </source>
</evidence>
<dbReference type="Gene3D" id="2.40.50.100">
    <property type="match status" value="1"/>
</dbReference>
<sequence>MEEQPSSDEISVEQLERLVHLLDESDVSEIEVKRVSLGTRLMLRKATVSDGSNVAAAVSHMPVVEEAAPPVDTKHTVVAPLVGIFHVWAKPKGSPLVAAGDVVKVGQRVGTIQSLNVLNEVETQVAGRIVEIFVRDGQPVEYGQPLMTIDSAEEA</sequence>
<protein>
    <submittedName>
        <fullName evidence="3">Acetyl-CoA carboxylase, biotin carboxyl carrier protein</fullName>
    </submittedName>
</protein>
<gene>
    <name evidence="3" type="ORF">KSF_017450</name>
</gene>
<dbReference type="SUPFAM" id="SSF51230">
    <property type="entry name" value="Single hybrid motif"/>
    <property type="match status" value="1"/>
</dbReference>
<proteinExistence type="predicted"/>
<name>A0A8J3N1V7_9CHLR</name>
<evidence type="ECO:0000259" key="2">
    <source>
        <dbReference type="PROSITE" id="PS50968"/>
    </source>
</evidence>
<dbReference type="PANTHER" id="PTHR45266">
    <property type="entry name" value="OXALOACETATE DECARBOXYLASE ALPHA CHAIN"/>
    <property type="match status" value="1"/>
</dbReference>